<feature type="non-terminal residue" evidence="1">
    <location>
        <position position="60"/>
    </location>
</feature>
<comment type="caution">
    <text evidence="1">The sequence shown here is derived from an EMBL/GenBank/DDBJ whole genome shotgun (WGS) entry which is preliminary data.</text>
</comment>
<keyword evidence="2" id="KW-1185">Reference proteome</keyword>
<feature type="non-terminal residue" evidence="1">
    <location>
        <position position="1"/>
    </location>
</feature>
<gene>
    <name evidence="1" type="ORF">EV421DRAFT_1671089</name>
</gene>
<evidence type="ECO:0000313" key="1">
    <source>
        <dbReference type="EMBL" id="KAK0434207.1"/>
    </source>
</evidence>
<organism evidence="1 2">
    <name type="scientific">Armillaria borealis</name>
    <dbReference type="NCBI Taxonomy" id="47425"/>
    <lineage>
        <taxon>Eukaryota</taxon>
        <taxon>Fungi</taxon>
        <taxon>Dikarya</taxon>
        <taxon>Basidiomycota</taxon>
        <taxon>Agaricomycotina</taxon>
        <taxon>Agaricomycetes</taxon>
        <taxon>Agaricomycetidae</taxon>
        <taxon>Agaricales</taxon>
        <taxon>Marasmiineae</taxon>
        <taxon>Physalacriaceae</taxon>
        <taxon>Armillaria</taxon>
    </lineage>
</organism>
<dbReference type="EMBL" id="JAUEPT010000073">
    <property type="protein sequence ID" value="KAK0434207.1"/>
    <property type="molecule type" value="Genomic_DNA"/>
</dbReference>
<sequence length="60" mass="6577">APSPSPPLVGTGIVAGVLDESFSKSQLETWAPYFLDKNEFYLEIEGQSRPNGAMKDTARY</sequence>
<evidence type="ECO:0000313" key="2">
    <source>
        <dbReference type="Proteomes" id="UP001175226"/>
    </source>
</evidence>
<name>A0AA39MH84_9AGAR</name>
<dbReference type="Proteomes" id="UP001175226">
    <property type="component" value="Unassembled WGS sequence"/>
</dbReference>
<dbReference type="AlphaFoldDB" id="A0AA39MH84"/>
<accession>A0AA39MH84</accession>
<reference evidence="1" key="1">
    <citation type="submission" date="2023-06" db="EMBL/GenBank/DDBJ databases">
        <authorList>
            <consortium name="Lawrence Berkeley National Laboratory"/>
            <person name="Ahrendt S."/>
            <person name="Sahu N."/>
            <person name="Indic B."/>
            <person name="Wong-Bajracharya J."/>
            <person name="Merenyi Z."/>
            <person name="Ke H.-M."/>
            <person name="Monk M."/>
            <person name="Kocsube S."/>
            <person name="Drula E."/>
            <person name="Lipzen A."/>
            <person name="Balint B."/>
            <person name="Henrissat B."/>
            <person name="Andreopoulos B."/>
            <person name="Martin F.M."/>
            <person name="Harder C.B."/>
            <person name="Rigling D."/>
            <person name="Ford K.L."/>
            <person name="Foster G.D."/>
            <person name="Pangilinan J."/>
            <person name="Papanicolaou A."/>
            <person name="Barry K."/>
            <person name="LaButti K."/>
            <person name="Viragh M."/>
            <person name="Koriabine M."/>
            <person name="Yan M."/>
            <person name="Riley R."/>
            <person name="Champramary S."/>
            <person name="Plett K.L."/>
            <person name="Tsai I.J."/>
            <person name="Slot J."/>
            <person name="Sipos G."/>
            <person name="Plett J."/>
            <person name="Nagy L.G."/>
            <person name="Grigoriev I.V."/>
        </authorList>
    </citation>
    <scope>NUCLEOTIDE SEQUENCE</scope>
    <source>
        <strain evidence="1">FPL87.14</strain>
    </source>
</reference>
<proteinExistence type="predicted"/>
<protein>
    <submittedName>
        <fullName evidence="1">Uncharacterized protein</fullName>
    </submittedName>
</protein>